<feature type="domain" description="AB hydrolase-1" evidence="1">
    <location>
        <begin position="38"/>
        <end position="296"/>
    </location>
</feature>
<dbReference type="Proteomes" id="UP001601992">
    <property type="component" value="Unassembled WGS sequence"/>
</dbReference>
<organism evidence="2 3">
    <name type="scientific">Nocardia jiangxiensis</name>
    <dbReference type="NCBI Taxonomy" id="282685"/>
    <lineage>
        <taxon>Bacteria</taxon>
        <taxon>Bacillati</taxon>
        <taxon>Actinomycetota</taxon>
        <taxon>Actinomycetes</taxon>
        <taxon>Mycobacteriales</taxon>
        <taxon>Nocardiaceae</taxon>
        <taxon>Nocardia</taxon>
    </lineage>
</organism>
<comment type="caution">
    <text evidence="2">The sequence shown here is derived from an EMBL/GenBank/DDBJ whole genome shotgun (WGS) entry which is preliminary data.</text>
</comment>
<keyword evidence="3" id="KW-1185">Reference proteome</keyword>
<proteinExistence type="predicted"/>
<protein>
    <submittedName>
        <fullName evidence="2">Alpha/beta hydrolase</fullName>
    </submittedName>
</protein>
<dbReference type="Gene3D" id="3.40.50.1820">
    <property type="entry name" value="alpha/beta hydrolase"/>
    <property type="match status" value="1"/>
</dbReference>
<dbReference type="EMBL" id="JBIAQY010000028">
    <property type="protein sequence ID" value="MFF3574583.1"/>
    <property type="molecule type" value="Genomic_DNA"/>
</dbReference>
<dbReference type="GO" id="GO:0016787">
    <property type="term" value="F:hydrolase activity"/>
    <property type="evidence" value="ECO:0007669"/>
    <property type="project" value="UniProtKB-KW"/>
</dbReference>
<evidence type="ECO:0000313" key="2">
    <source>
        <dbReference type="EMBL" id="MFF3574583.1"/>
    </source>
</evidence>
<gene>
    <name evidence="2" type="ORF">ACFYXQ_43225</name>
</gene>
<dbReference type="RefSeq" id="WP_387406903.1">
    <property type="nucleotide sequence ID" value="NZ_JBIAQY010000028.1"/>
</dbReference>
<name>A0ABW6SGA3_9NOCA</name>
<accession>A0ABW6SGA3</accession>
<dbReference type="Pfam" id="PF12697">
    <property type="entry name" value="Abhydrolase_6"/>
    <property type="match status" value="1"/>
</dbReference>
<sequence>MLYPLSFEVRDGVADTELSQAAWVFVPPPGIEPTGTMVCLSGGGFDKHYWHLEVPGHPGYSFAEHLSELGWVVIALDHLGVGESSDPPGGAVTAERLRNGNSVAAAQIIERVRAGTLVDGLGPVKGPFIGAGHSLGAFVTILVQAGFRTYDAVCLLGAGLDYSNPFGEIQGNTLAERMDASEAIGRKRFGVAPEIQFHRRPRKNIQHLLYGSDVPVAVLEADEAVSSRVPVRAAAEVIAPGFGRDEAAVLDVPVFLGFGEGFFELTRDPRAEPSFYRASPDVTLFVLQGAAHCHNTASTRVQLWDRISSWGNAVAHSLG</sequence>
<evidence type="ECO:0000313" key="3">
    <source>
        <dbReference type="Proteomes" id="UP001601992"/>
    </source>
</evidence>
<dbReference type="InterPro" id="IPR000073">
    <property type="entry name" value="AB_hydrolase_1"/>
</dbReference>
<dbReference type="InterPro" id="IPR029058">
    <property type="entry name" value="AB_hydrolase_fold"/>
</dbReference>
<reference evidence="2 3" key="1">
    <citation type="submission" date="2024-10" db="EMBL/GenBank/DDBJ databases">
        <title>The Natural Products Discovery Center: Release of the First 8490 Sequenced Strains for Exploring Actinobacteria Biosynthetic Diversity.</title>
        <authorList>
            <person name="Kalkreuter E."/>
            <person name="Kautsar S.A."/>
            <person name="Yang D."/>
            <person name="Bader C.D."/>
            <person name="Teijaro C.N."/>
            <person name="Fluegel L."/>
            <person name="Davis C.M."/>
            <person name="Simpson J.R."/>
            <person name="Lauterbach L."/>
            <person name="Steele A.D."/>
            <person name="Gui C."/>
            <person name="Meng S."/>
            <person name="Li G."/>
            <person name="Viehrig K."/>
            <person name="Ye F."/>
            <person name="Su P."/>
            <person name="Kiefer A.F."/>
            <person name="Nichols A."/>
            <person name="Cepeda A.J."/>
            <person name="Yan W."/>
            <person name="Fan B."/>
            <person name="Jiang Y."/>
            <person name="Adhikari A."/>
            <person name="Zheng C.-J."/>
            <person name="Schuster L."/>
            <person name="Cowan T.M."/>
            <person name="Smanski M.J."/>
            <person name="Chevrette M.G."/>
            <person name="De Carvalho L.P.S."/>
            <person name="Shen B."/>
        </authorList>
    </citation>
    <scope>NUCLEOTIDE SEQUENCE [LARGE SCALE GENOMIC DNA]</scope>
    <source>
        <strain evidence="2 3">NPDC002593</strain>
    </source>
</reference>
<keyword evidence="2" id="KW-0378">Hydrolase</keyword>
<evidence type="ECO:0000259" key="1">
    <source>
        <dbReference type="Pfam" id="PF12697"/>
    </source>
</evidence>
<dbReference type="SUPFAM" id="SSF53474">
    <property type="entry name" value="alpha/beta-Hydrolases"/>
    <property type="match status" value="1"/>
</dbReference>